<dbReference type="Proteomes" id="UP000229314">
    <property type="component" value="Chromosome"/>
</dbReference>
<feature type="region of interest" description="Disordered" evidence="1">
    <location>
        <begin position="63"/>
        <end position="127"/>
    </location>
</feature>
<feature type="compositionally biased region" description="Pro residues" evidence="1">
    <location>
        <begin position="117"/>
        <end position="127"/>
    </location>
</feature>
<dbReference type="GO" id="GO:0003676">
    <property type="term" value="F:nucleic acid binding"/>
    <property type="evidence" value="ECO:0007669"/>
    <property type="project" value="InterPro"/>
</dbReference>
<dbReference type="SUPFAM" id="SSF53098">
    <property type="entry name" value="Ribonuclease H-like"/>
    <property type="match status" value="1"/>
</dbReference>
<feature type="domain" description="Integrase catalytic" evidence="2">
    <location>
        <begin position="1"/>
        <end position="57"/>
    </location>
</feature>
<dbReference type="EMBL" id="CP024422">
    <property type="protein sequence ID" value="ATQ55998.1"/>
    <property type="molecule type" value="Genomic_DNA"/>
</dbReference>
<sequence>MDWFTRKVLAWRISNTLEADFCVEALNEAIHRFDAPGIMNTDQGSQFTSFVWTDRLKRALAPGSRWTARGAASTTSSSSASGGPSSMNASTCTLGKRGRRPRLPSANGLPSIIIGDPTPPMVGSRPP</sequence>
<evidence type="ECO:0000259" key="2">
    <source>
        <dbReference type="Pfam" id="PF00665"/>
    </source>
</evidence>
<dbReference type="InterPro" id="IPR036397">
    <property type="entry name" value="RNaseH_sf"/>
</dbReference>
<evidence type="ECO:0000256" key="1">
    <source>
        <dbReference type="SAM" id="MobiDB-lite"/>
    </source>
</evidence>
<evidence type="ECO:0000313" key="4">
    <source>
        <dbReference type="Proteomes" id="UP000229314"/>
    </source>
</evidence>
<dbReference type="InterPro" id="IPR012337">
    <property type="entry name" value="RNaseH-like_sf"/>
</dbReference>
<dbReference type="Gene3D" id="3.30.420.10">
    <property type="entry name" value="Ribonuclease H-like superfamily/Ribonuclease H"/>
    <property type="match status" value="1"/>
</dbReference>
<organism evidence="3 4">
    <name type="scientific">Paracoccus yeei</name>
    <dbReference type="NCBI Taxonomy" id="147645"/>
    <lineage>
        <taxon>Bacteria</taxon>
        <taxon>Pseudomonadati</taxon>
        <taxon>Pseudomonadota</taxon>
        <taxon>Alphaproteobacteria</taxon>
        <taxon>Rhodobacterales</taxon>
        <taxon>Paracoccaceae</taxon>
        <taxon>Paracoccus</taxon>
    </lineage>
</organism>
<feature type="compositionally biased region" description="Low complexity" evidence="1">
    <location>
        <begin position="67"/>
        <end position="90"/>
    </location>
</feature>
<proteinExistence type="predicted"/>
<reference evidence="3 4" key="1">
    <citation type="submission" date="2017-10" db="EMBL/GenBank/DDBJ databases">
        <title>Complete genome sequence of Paracoccus yeei TT13 isolated from human skin.</title>
        <authorList>
            <person name="Lee K."/>
            <person name="Lim J.Y."/>
            <person name="Hwang I."/>
        </authorList>
    </citation>
    <scope>NUCLEOTIDE SEQUENCE [LARGE SCALE GENOMIC DNA]</scope>
    <source>
        <strain evidence="3 4">TT13</strain>
    </source>
</reference>
<evidence type="ECO:0000313" key="3">
    <source>
        <dbReference type="EMBL" id="ATQ55998.1"/>
    </source>
</evidence>
<accession>A0A2D2C0G7</accession>
<gene>
    <name evidence="3" type="ORF">PYTT13_09375</name>
</gene>
<dbReference type="Pfam" id="PF00665">
    <property type="entry name" value="rve"/>
    <property type="match status" value="1"/>
</dbReference>
<dbReference type="AlphaFoldDB" id="A0A2D2C0G7"/>
<dbReference type="InterPro" id="IPR001584">
    <property type="entry name" value="Integrase_cat-core"/>
</dbReference>
<name>A0A2D2C0G7_9RHOB</name>
<protein>
    <recommendedName>
        <fullName evidence="2">Integrase catalytic domain-containing protein</fullName>
    </recommendedName>
</protein>
<dbReference type="GO" id="GO:0015074">
    <property type="term" value="P:DNA integration"/>
    <property type="evidence" value="ECO:0007669"/>
    <property type="project" value="InterPro"/>
</dbReference>